<dbReference type="Pfam" id="PF01470">
    <property type="entry name" value="Peptidase_C15"/>
    <property type="match status" value="1"/>
</dbReference>
<name>A0A075QZS7_BRELA</name>
<gene>
    <name evidence="9" type="primary">pcp</name>
    <name evidence="12" type="ORF">BRLA_c003210</name>
</gene>
<evidence type="ECO:0000313" key="12">
    <source>
        <dbReference type="EMBL" id="AIG24716.1"/>
    </source>
</evidence>
<keyword evidence="6 9" id="KW-0645">Protease</keyword>
<feature type="active site" evidence="9">
    <location>
        <position position="168"/>
    </location>
</feature>
<reference evidence="12 13" key="1">
    <citation type="journal article" date="2011" name="J. Bacteriol.">
        <title>Genome sequence of Brevibacillus laterosporus LMG 15441, a pathogen of invertebrates.</title>
        <authorList>
            <person name="Djukic M."/>
            <person name="Poehlein A."/>
            <person name="Thurmer A."/>
            <person name="Daniel R."/>
        </authorList>
    </citation>
    <scope>NUCLEOTIDE SEQUENCE [LARGE SCALE GENOMIC DNA]</scope>
    <source>
        <strain evidence="12 13">LMG 15441</strain>
    </source>
</reference>
<dbReference type="InterPro" id="IPR029762">
    <property type="entry name" value="PGP-I_bact-type"/>
</dbReference>
<keyword evidence="8 9" id="KW-0788">Thiol protease</keyword>
<dbReference type="Proteomes" id="UP000005850">
    <property type="component" value="Chromosome"/>
</dbReference>
<dbReference type="MEROPS" id="C15.001"/>
<protein>
    <recommendedName>
        <fullName evidence="9">Pyrrolidone-carboxylate peptidase</fullName>
        <ecNumber evidence="9">3.4.19.3</ecNumber>
    </recommendedName>
    <alternativeName>
        <fullName evidence="9">5-oxoprolyl-peptidase</fullName>
    </alternativeName>
    <alternativeName>
        <fullName evidence="9">Pyroglutamyl-peptidase I</fullName>
        <shortName evidence="9">PGP-I</shortName>
        <shortName evidence="9">Pyrase</shortName>
    </alternativeName>
</protein>
<organism evidence="12 13">
    <name type="scientific">Brevibacillus laterosporus LMG 15441</name>
    <dbReference type="NCBI Taxonomy" id="1042163"/>
    <lineage>
        <taxon>Bacteria</taxon>
        <taxon>Bacillati</taxon>
        <taxon>Bacillota</taxon>
        <taxon>Bacilli</taxon>
        <taxon>Bacillales</taxon>
        <taxon>Paenibacillaceae</taxon>
        <taxon>Brevibacillus</taxon>
    </lineage>
</organism>
<dbReference type="AlphaFoldDB" id="A0A075QZS7"/>
<dbReference type="PANTHER" id="PTHR23402:SF1">
    <property type="entry name" value="PYROGLUTAMYL-PEPTIDASE I"/>
    <property type="match status" value="1"/>
</dbReference>
<accession>A0A075QZS7</accession>
<dbReference type="PRINTS" id="PR00706">
    <property type="entry name" value="PYROGLUPTASE"/>
</dbReference>
<dbReference type="GO" id="GO:0016920">
    <property type="term" value="F:pyroglutamyl-peptidase activity"/>
    <property type="evidence" value="ECO:0007669"/>
    <property type="project" value="UniProtKB-UniRule"/>
</dbReference>
<feature type="active site" evidence="9 10">
    <location>
        <position position="81"/>
    </location>
</feature>
<dbReference type="PIRSF" id="PIRSF015592">
    <property type="entry name" value="Prld-crbxl_pptds"/>
    <property type="match status" value="1"/>
</dbReference>
<keyword evidence="13" id="KW-1185">Reference proteome</keyword>
<feature type="active site" evidence="9 11">
    <location>
        <position position="144"/>
    </location>
</feature>
<evidence type="ECO:0000256" key="8">
    <source>
        <dbReference type="ARBA" id="ARBA00022807"/>
    </source>
</evidence>
<evidence type="ECO:0000256" key="6">
    <source>
        <dbReference type="ARBA" id="ARBA00022670"/>
    </source>
</evidence>
<sequence>MVKKVLLTGFDPFGGEQINPAWEAVQQCYKLDIPNVEVIIKQIPTVFHRSLEVLESSMAEVQPDVVICVGQAGGRPDITVERLAINVDDARIPDNEGNQPIDQPIIEEGPVAYWSTLPIKAIVKEVRLAGIPASVSQTAGTFVCNHLFYGLAHLIATRFTRTKGGFIHIPYLPEQAVRFPGQPSMGLMSVKKALEVIVRTSVRVEQDIKAIEGQIS</sequence>
<evidence type="ECO:0000256" key="9">
    <source>
        <dbReference type="HAMAP-Rule" id="MF_00417"/>
    </source>
</evidence>
<dbReference type="EMBL" id="CP007806">
    <property type="protein sequence ID" value="AIG24716.1"/>
    <property type="molecule type" value="Genomic_DNA"/>
</dbReference>
<dbReference type="GO" id="GO:0005829">
    <property type="term" value="C:cytosol"/>
    <property type="evidence" value="ECO:0007669"/>
    <property type="project" value="InterPro"/>
</dbReference>
<dbReference type="InterPro" id="IPR033694">
    <property type="entry name" value="PGPEP1_Cys_AS"/>
</dbReference>
<proteinExistence type="inferred from homology"/>
<dbReference type="HOGENOM" id="CLU_043960_4_0_9"/>
<dbReference type="PROSITE" id="PS01333">
    <property type="entry name" value="PYRASE_GLU"/>
    <property type="match status" value="1"/>
</dbReference>
<evidence type="ECO:0000256" key="2">
    <source>
        <dbReference type="ARBA" id="ARBA00002280"/>
    </source>
</evidence>
<comment type="catalytic activity">
    <reaction evidence="1 9 10">
        <text>Release of an N-terminal pyroglutamyl group from a polypeptide, the second amino acid generally not being Pro.</text>
        <dbReference type="EC" id="3.4.19.3"/>
    </reaction>
</comment>
<evidence type="ECO:0000256" key="11">
    <source>
        <dbReference type="PROSITE-ProRule" id="PRU10077"/>
    </source>
</evidence>
<keyword evidence="5 9" id="KW-0963">Cytoplasm</keyword>
<keyword evidence="7 9" id="KW-0378">Hydrolase</keyword>
<evidence type="ECO:0000256" key="3">
    <source>
        <dbReference type="ARBA" id="ARBA00004496"/>
    </source>
</evidence>
<dbReference type="CDD" id="cd00501">
    <property type="entry name" value="Peptidase_C15"/>
    <property type="match status" value="1"/>
</dbReference>
<dbReference type="SUPFAM" id="SSF53182">
    <property type="entry name" value="Pyrrolidone carboxyl peptidase (pyroglutamate aminopeptidase)"/>
    <property type="match status" value="1"/>
</dbReference>
<dbReference type="NCBIfam" id="NF009676">
    <property type="entry name" value="PRK13197.1"/>
    <property type="match status" value="1"/>
</dbReference>
<comment type="subcellular location">
    <subcellularLocation>
        <location evidence="3 9">Cytoplasm</location>
    </subcellularLocation>
</comment>
<dbReference type="KEGG" id="blr:BRLA_c003210"/>
<dbReference type="eggNOG" id="COG2039">
    <property type="taxonomic scope" value="Bacteria"/>
</dbReference>
<dbReference type="PANTHER" id="PTHR23402">
    <property type="entry name" value="PROTEASE FAMILY C15 PYROGLUTAMYL-PEPTIDASE I-RELATED"/>
    <property type="match status" value="1"/>
</dbReference>
<dbReference type="HAMAP" id="MF_00417">
    <property type="entry name" value="Pyrrolid_peptidase"/>
    <property type="match status" value="1"/>
</dbReference>
<evidence type="ECO:0000256" key="5">
    <source>
        <dbReference type="ARBA" id="ARBA00022490"/>
    </source>
</evidence>
<evidence type="ECO:0000256" key="4">
    <source>
        <dbReference type="ARBA" id="ARBA00006641"/>
    </source>
</evidence>
<dbReference type="FunFam" id="3.40.630.20:FF:000001">
    <property type="entry name" value="Pyrrolidone-carboxylate peptidase"/>
    <property type="match status" value="1"/>
</dbReference>
<dbReference type="InterPro" id="IPR036440">
    <property type="entry name" value="Peptidase_C15-like_sf"/>
</dbReference>
<evidence type="ECO:0000256" key="7">
    <source>
        <dbReference type="ARBA" id="ARBA00022801"/>
    </source>
</evidence>
<evidence type="ECO:0000313" key="13">
    <source>
        <dbReference type="Proteomes" id="UP000005850"/>
    </source>
</evidence>
<dbReference type="EC" id="3.4.19.3" evidence="9"/>
<dbReference type="InterPro" id="IPR033693">
    <property type="entry name" value="PGPEP1_Glu_AS"/>
</dbReference>
<dbReference type="InterPro" id="IPR000816">
    <property type="entry name" value="Peptidase_C15"/>
</dbReference>
<comment type="subunit">
    <text evidence="9">Homotetramer.</text>
</comment>
<evidence type="ECO:0000256" key="10">
    <source>
        <dbReference type="PROSITE-ProRule" id="PRU10076"/>
    </source>
</evidence>
<dbReference type="GO" id="GO:0006508">
    <property type="term" value="P:proteolysis"/>
    <property type="evidence" value="ECO:0007669"/>
    <property type="project" value="UniProtKB-KW"/>
</dbReference>
<comment type="similarity">
    <text evidence="4 9">Belongs to the peptidase C15 family.</text>
</comment>
<dbReference type="Gene3D" id="3.40.630.20">
    <property type="entry name" value="Peptidase C15, pyroglutamyl peptidase I-like"/>
    <property type="match status" value="1"/>
</dbReference>
<comment type="function">
    <text evidence="2 9">Removes 5-oxoproline from various penultimate amino acid residues except L-proline.</text>
</comment>
<dbReference type="PROSITE" id="PS01334">
    <property type="entry name" value="PYRASE_CYS"/>
    <property type="match status" value="1"/>
</dbReference>
<dbReference type="NCBIfam" id="TIGR00504">
    <property type="entry name" value="pyro_pdase"/>
    <property type="match status" value="1"/>
</dbReference>
<dbReference type="InterPro" id="IPR016125">
    <property type="entry name" value="Peptidase_C15-like"/>
</dbReference>
<evidence type="ECO:0000256" key="1">
    <source>
        <dbReference type="ARBA" id="ARBA00001770"/>
    </source>
</evidence>
<dbReference type="STRING" id="1042163.BRLA_c003210"/>